<dbReference type="InterPro" id="IPR001173">
    <property type="entry name" value="Glyco_trans_2-like"/>
</dbReference>
<name>A0A1N6EEH0_9BACT</name>
<organism evidence="2 3">
    <name type="scientific">Algoriphagus halophilus</name>
    <dbReference type="NCBI Taxonomy" id="226505"/>
    <lineage>
        <taxon>Bacteria</taxon>
        <taxon>Pseudomonadati</taxon>
        <taxon>Bacteroidota</taxon>
        <taxon>Cytophagia</taxon>
        <taxon>Cytophagales</taxon>
        <taxon>Cyclobacteriaceae</taxon>
        <taxon>Algoriphagus</taxon>
    </lineage>
</organism>
<dbReference type="Proteomes" id="UP000185221">
    <property type="component" value="Unassembled WGS sequence"/>
</dbReference>
<accession>A0A1N6EEH0</accession>
<dbReference type="Pfam" id="PF00535">
    <property type="entry name" value="Glycos_transf_2"/>
    <property type="match status" value="1"/>
</dbReference>
<dbReference type="EMBL" id="FSRC01000001">
    <property type="protein sequence ID" value="SIN81445.1"/>
    <property type="molecule type" value="Genomic_DNA"/>
</dbReference>
<dbReference type="InterPro" id="IPR050834">
    <property type="entry name" value="Glycosyltransf_2"/>
</dbReference>
<reference evidence="3" key="1">
    <citation type="submission" date="2016-11" db="EMBL/GenBank/DDBJ databases">
        <authorList>
            <person name="Varghese N."/>
            <person name="Submissions S."/>
        </authorList>
    </citation>
    <scope>NUCLEOTIDE SEQUENCE [LARGE SCALE GENOMIC DNA]</scope>
    <source>
        <strain evidence="3">DSM 15292</strain>
    </source>
</reference>
<dbReference type="PANTHER" id="PTHR43685:SF2">
    <property type="entry name" value="GLYCOSYLTRANSFERASE 2-LIKE DOMAIN-CONTAINING PROTEIN"/>
    <property type="match status" value="1"/>
</dbReference>
<proteinExistence type="predicted"/>
<dbReference type="AlphaFoldDB" id="A0A1N6EEH0"/>
<gene>
    <name evidence="2" type="ORF">SAMN05444394_2055</name>
</gene>
<dbReference type="SUPFAM" id="SSF53448">
    <property type="entry name" value="Nucleotide-diphospho-sugar transferases"/>
    <property type="match status" value="1"/>
</dbReference>
<dbReference type="RefSeq" id="WP_074224720.1">
    <property type="nucleotide sequence ID" value="NZ_FSRC01000001.1"/>
</dbReference>
<dbReference type="GO" id="GO:0016740">
    <property type="term" value="F:transferase activity"/>
    <property type="evidence" value="ECO:0007669"/>
    <property type="project" value="UniProtKB-KW"/>
</dbReference>
<dbReference type="STRING" id="226505.SAMN05444394_2055"/>
<dbReference type="InterPro" id="IPR029044">
    <property type="entry name" value="Nucleotide-diphossugar_trans"/>
</dbReference>
<evidence type="ECO:0000313" key="2">
    <source>
        <dbReference type="EMBL" id="SIN81445.1"/>
    </source>
</evidence>
<dbReference type="OrthoDB" id="597270at2"/>
<keyword evidence="2" id="KW-0808">Transferase</keyword>
<evidence type="ECO:0000259" key="1">
    <source>
        <dbReference type="Pfam" id="PF00535"/>
    </source>
</evidence>
<protein>
    <submittedName>
        <fullName evidence="2">Glycosyltransferase involved in cell wall bisynthesis</fullName>
    </submittedName>
</protein>
<dbReference type="Gene3D" id="3.90.550.10">
    <property type="entry name" value="Spore Coat Polysaccharide Biosynthesis Protein SpsA, Chain A"/>
    <property type="match status" value="1"/>
</dbReference>
<feature type="domain" description="Glycosyltransferase 2-like" evidence="1">
    <location>
        <begin position="7"/>
        <end position="156"/>
    </location>
</feature>
<dbReference type="PANTHER" id="PTHR43685">
    <property type="entry name" value="GLYCOSYLTRANSFERASE"/>
    <property type="match status" value="1"/>
</dbReference>
<dbReference type="CDD" id="cd00761">
    <property type="entry name" value="Glyco_tranf_GTA_type"/>
    <property type="match status" value="1"/>
</dbReference>
<evidence type="ECO:0000313" key="3">
    <source>
        <dbReference type="Proteomes" id="UP000185221"/>
    </source>
</evidence>
<sequence>MHSPLVSIIIPVYNRSDLISETLDSIKAQTFTDWECVLVDDHSTDDSFKVLEEYSKADPRFRVYSRPNDRVKGGCACRNFGFEQSKGEFIQYFDSDDLMLQNMIKEKVELLSAGKELDFVVTKMGKFFKNGAFLAPEYSLHSNNFIQDFLTYQIFFLTPGPLFKRNFLAKFPIHFSEKLERRQEREFYSRLILSRPRFKVFDHVHCYRRMHENSIQSNYDEGDLKKHLISKFRFYDSLRSNSGGKFNQDIFKYCKPEIIMLWKKSLKNQFWGLAFSYSIMILKLKF</sequence>
<keyword evidence="3" id="KW-1185">Reference proteome</keyword>